<dbReference type="InterPro" id="IPR050553">
    <property type="entry name" value="Thioredoxin_ResA/DsbE_sf"/>
</dbReference>
<evidence type="ECO:0000256" key="1">
    <source>
        <dbReference type="ARBA" id="ARBA00004196"/>
    </source>
</evidence>
<feature type="domain" description="Thioredoxin" evidence="5">
    <location>
        <begin position="246"/>
        <end position="385"/>
    </location>
</feature>
<keyword evidence="3" id="KW-1015">Disulfide bond</keyword>
<accession>A0A1M5L563</accession>
<dbReference type="GO" id="GO:0030313">
    <property type="term" value="C:cell envelope"/>
    <property type="evidence" value="ECO:0007669"/>
    <property type="project" value="UniProtKB-SubCell"/>
</dbReference>
<dbReference type="PROSITE" id="PS51352">
    <property type="entry name" value="THIOREDOXIN_2"/>
    <property type="match status" value="1"/>
</dbReference>
<dbReference type="Pfam" id="PF14289">
    <property type="entry name" value="DUF4369"/>
    <property type="match status" value="1"/>
</dbReference>
<dbReference type="PROSITE" id="PS00194">
    <property type="entry name" value="THIOREDOXIN_1"/>
    <property type="match status" value="1"/>
</dbReference>
<comment type="subcellular location">
    <subcellularLocation>
        <location evidence="1">Cell envelope</location>
    </subcellularLocation>
</comment>
<dbReference type="GO" id="GO:0017004">
    <property type="term" value="P:cytochrome complex assembly"/>
    <property type="evidence" value="ECO:0007669"/>
    <property type="project" value="UniProtKB-KW"/>
</dbReference>
<dbReference type="Proteomes" id="UP000183945">
    <property type="component" value="Unassembled WGS sequence"/>
</dbReference>
<evidence type="ECO:0000256" key="4">
    <source>
        <dbReference type="ARBA" id="ARBA00023284"/>
    </source>
</evidence>
<dbReference type="GO" id="GO:0016491">
    <property type="term" value="F:oxidoreductase activity"/>
    <property type="evidence" value="ECO:0007669"/>
    <property type="project" value="InterPro"/>
</dbReference>
<dbReference type="InterPro" id="IPR017937">
    <property type="entry name" value="Thioredoxin_CS"/>
</dbReference>
<evidence type="ECO:0000256" key="2">
    <source>
        <dbReference type="ARBA" id="ARBA00022748"/>
    </source>
</evidence>
<dbReference type="EMBL" id="FQVT01000018">
    <property type="protein sequence ID" value="SHG59543.1"/>
    <property type="molecule type" value="Genomic_DNA"/>
</dbReference>
<dbReference type="InterPro" id="IPR013766">
    <property type="entry name" value="Thioredoxin_domain"/>
</dbReference>
<dbReference type="GO" id="GO:0016209">
    <property type="term" value="F:antioxidant activity"/>
    <property type="evidence" value="ECO:0007669"/>
    <property type="project" value="InterPro"/>
</dbReference>
<organism evidence="6 7">
    <name type="scientific">Salegentibacter echinorum</name>
    <dbReference type="NCBI Taxonomy" id="1073325"/>
    <lineage>
        <taxon>Bacteria</taxon>
        <taxon>Pseudomonadati</taxon>
        <taxon>Bacteroidota</taxon>
        <taxon>Flavobacteriia</taxon>
        <taxon>Flavobacteriales</taxon>
        <taxon>Flavobacteriaceae</taxon>
        <taxon>Salegentibacter</taxon>
    </lineage>
</organism>
<dbReference type="InterPro" id="IPR036249">
    <property type="entry name" value="Thioredoxin-like_sf"/>
</dbReference>
<dbReference type="SUPFAM" id="SSF52833">
    <property type="entry name" value="Thioredoxin-like"/>
    <property type="match status" value="1"/>
</dbReference>
<name>A0A1M5L563_SALEC</name>
<proteinExistence type="predicted"/>
<protein>
    <submittedName>
        <fullName evidence="6">Peroxiredoxin</fullName>
    </submittedName>
</protein>
<evidence type="ECO:0000313" key="6">
    <source>
        <dbReference type="EMBL" id="SHG59543.1"/>
    </source>
</evidence>
<reference evidence="7" key="1">
    <citation type="submission" date="2016-11" db="EMBL/GenBank/DDBJ databases">
        <authorList>
            <person name="Varghese N."/>
            <person name="Submissions S."/>
        </authorList>
    </citation>
    <scope>NUCLEOTIDE SEQUENCE [LARGE SCALE GENOMIC DNA]</scope>
    <source>
        <strain evidence="7">DSM 24579</strain>
    </source>
</reference>
<evidence type="ECO:0000313" key="7">
    <source>
        <dbReference type="Proteomes" id="UP000183945"/>
    </source>
</evidence>
<keyword evidence="4" id="KW-0676">Redox-active center</keyword>
<keyword evidence="2" id="KW-0201">Cytochrome c-type biogenesis</keyword>
<evidence type="ECO:0000259" key="5">
    <source>
        <dbReference type="PROSITE" id="PS51352"/>
    </source>
</evidence>
<dbReference type="Pfam" id="PF00578">
    <property type="entry name" value="AhpC-TSA"/>
    <property type="match status" value="1"/>
</dbReference>
<dbReference type="AlphaFoldDB" id="A0A1M5L563"/>
<dbReference type="InterPro" id="IPR000866">
    <property type="entry name" value="AhpC/TSA"/>
</dbReference>
<dbReference type="InterPro" id="IPR025380">
    <property type="entry name" value="DUF4369"/>
</dbReference>
<dbReference type="PANTHER" id="PTHR42852:SF6">
    <property type="entry name" value="THIOL:DISULFIDE INTERCHANGE PROTEIN DSBE"/>
    <property type="match status" value="1"/>
</dbReference>
<dbReference type="PANTHER" id="PTHR42852">
    <property type="entry name" value="THIOL:DISULFIDE INTERCHANGE PROTEIN DSBE"/>
    <property type="match status" value="1"/>
</dbReference>
<dbReference type="Gene3D" id="3.40.30.10">
    <property type="entry name" value="Glutaredoxin"/>
    <property type="match status" value="1"/>
</dbReference>
<evidence type="ECO:0000256" key="3">
    <source>
        <dbReference type="ARBA" id="ARBA00023157"/>
    </source>
</evidence>
<keyword evidence="7" id="KW-1185">Reference proteome</keyword>
<sequence>MYIRKLSKRKIYNIQDEFYDQNKHANMKNIGLLIILLSVIISCAKNNKSEGYTINGALRNLPDSTSVVMYLDMDTVLDSTIVMNEKFRFKGKIERPRRVMLRIESTKEGRLFWLENKMIDITGEKGNIQNSQIEGSTTQDEAELLLSRKDSIYEKMESLRDMITDANRDSLFLVHEKMIDQEVEINKEFIKDYPNSYESITVLNDGTMQRLGPLETGKLFSLMNDSLRSTKEGKTIADFIKLPASPKVGEQYVDFKQKNMEGQSVKFSEVIGKYTLLEFWASWCGPCRSSNPELIQLYERYKDNGFTIVGVSLDTNKEKWIKAVQQDGLNWQNLSDLKGFHSKPAEVYGVTAIPENFLIDENGIIIARYLRGNNLEKKLKELLEK</sequence>
<dbReference type="CDD" id="cd02966">
    <property type="entry name" value="TlpA_like_family"/>
    <property type="match status" value="1"/>
</dbReference>
<dbReference type="STRING" id="1073325.SAMN05444483_1182"/>
<gene>
    <name evidence="6" type="ORF">SAMN05444483_1182</name>
</gene>